<keyword evidence="2" id="KW-1185">Reference proteome</keyword>
<protein>
    <submittedName>
        <fullName evidence="1">Uncharacterized protein</fullName>
    </submittedName>
</protein>
<gene>
    <name evidence="1" type="ORF">BJ138DRAFT_1142508</name>
</gene>
<accession>A0ACB8ARP7</accession>
<name>A0ACB8ARP7_9AGAM</name>
<proteinExistence type="predicted"/>
<evidence type="ECO:0000313" key="2">
    <source>
        <dbReference type="Proteomes" id="UP000790377"/>
    </source>
</evidence>
<reference evidence="1" key="1">
    <citation type="journal article" date="2021" name="New Phytol.">
        <title>Evolutionary innovations through gain and loss of genes in the ectomycorrhizal Boletales.</title>
        <authorList>
            <person name="Wu G."/>
            <person name="Miyauchi S."/>
            <person name="Morin E."/>
            <person name="Kuo A."/>
            <person name="Drula E."/>
            <person name="Varga T."/>
            <person name="Kohler A."/>
            <person name="Feng B."/>
            <person name="Cao Y."/>
            <person name="Lipzen A."/>
            <person name="Daum C."/>
            <person name="Hundley H."/>
            <person name="Pangilinan J."/>
            <person name="Johnson J."/>
            <person name="Barry K."/>
            <person name="LaButti K."/>
            <person name="Ng V."/>
            <person name="Ahrendt S."/>
            <person name="Min B."/>
            <person name="Choi I.G."/>
            <person name="Park H."/>
            <person name="Plett J.M."/>
            <person name="Magnuson J."/>
            <person name="Spatafora J.W."/>
            <person name="Nagy L.G."/>
            <person name="Henrissat B."/>
            <person name="Grigoriev I.V."/>
            <person name="Yang Z.L."/>
            <person name="Xu J."/>
            <person name="Martin F.M."/>
        </authorList>
    </citation>
    <scope>NUCLEOTIDE SEQUENCE</scope>
    <source>
        <strain evidence="1">ATCC 28755</strain>
    </source>
</reference>
<evidence type="ECO:0000313" key="1">
    <source>
        <dbReference type="EMBL" id="KAH7915047.1"/>
    </source>
</evidence>
<comment type="caution">
    <text evidence="1">The sequence shown here is derived from an EMBL/GenBank/DDBJ whole genome shotgun (WGS) entry which is preliminary data.</text>
</comment>
<dbReference type="Proteomes" id="UP000790377">
    <property type="component" value="Unassembled WGS sequence"/>
</dbReference>
<organism evidence="1 2">
    <name type="scientific">Hygrophoropsis aurantiaca</name>
    <dbReference type="NCBI Taxonomy" id="72124"/>
    <lineage>
        <taxon>Eukaryota</taxon>
        <taxon>Fungi</taxon>
        <taxon>Dikarya</taxon>
        <taxon>Basidiomycota</taxon>
        <taxon>Agaricomycotina</taxon>
        <taxon>Agaricomycetes</taxon>
        <taxon>Agaricomycetidae</taxon>
        <taxon>Boletales</taxon>
        <taxon>Coniophorineae</taxon>
        <taxon>Hygrophoropsidaceae</taxon>
        <taxon>Hygrophoropsis</taxon>
    </lineage>
</organism>
<sequence>MDQETFNVLWELSAPGSAAEKCFVRHRQTEYRGDDLKSADWLEFMPDFQYLPENEFLQDAKLAYSFSTITMNTPVYLNWLLARFLASSGTIIRGSLQHITQVIEGGASIFTGSRDLRPVDAVIACVGLGARTLGGIEDKDVYPIRGQTVLLKAPWVKFGRTMTAGDGTYTYTMPRSDGTMLVGGTRVPNDWYPIPRPEITEDILARALVLTPELAPPHIREQHTATVDDLRPIVIEPGCGLRPARKGGIRLESEWFDAPAGRKVPVVYNYGHAGYGFLSSWGSASMALEILEKAFADGAPASKTVGETTTMVNPGN</sequence>
<dbReference type="EMBL" id="MU267605">
    <property type="protein sequence ID" value="KAH7915047.1"/>
    <property type="molecule type" value="Genomic_DNA"/>
</dbReference>